<evidence type="ECO:0000256" key="2">
    <source>
        <dbReference type="ARBA" id="ARBA00022448"/>
    </source>
</evidence>
<name>A0A1K1NAR5_9BACT</name>
<dbReference type="InterPro" id="IPR039426">
    <property type="entry name" value="TonB-dep_rcpt-like"/>
</dbReference>
<evidence type="ECO:0000256" key="8">
    <source>
        <dbReference type="ARBA" id="ARBA00023170"/>
    </source>
</evidence>
<evidence type="ECO:0000256" key="10">
    <source>
        <dbReference type="PROSITE-ProRule" id="PRU01360"/>
    </source>
</evidence>
<evidence type="ECO:0000313" key="17">
    <source>
        <dbReference type="Proteomes" id="UP000183788"/>
    </source>
</evidence>
<dbReference type="Pfam" id="PF07715">
    <property type="entry name" value="Plug"/>
    <property type="match status" value="1"/>
</dbReference>
<dbReference type="EMBL" id="CP140154">
    <property type="protein sequence ID" value="WQG90967.1"/>
    <property type="molecule type" value="Genomic_DNA"/>
</dbReference>
<dbReference type="SUPFAM" id="SSF56935">
    <property type="entry name" value="Porins"/>
    <property type="match status" value="1"/>
</dbReference>
<keyword evidence="8 15" id="KW-0675">Receptor</keyword>
<dbReference type="Gene3D" id="2.170.130.10">
    <property type="entry name" value="TonB-dependent receptor, plug domain"/>
    <property type="match status" value="1"/>
</dbReference>
<dbReference type="AlphaFoldDB" id="A0A1K1NAR5"/>
<dbReference type="Proteomes" id="UP001326715">
    <property type="component" value="Chromosome"/>
</dbReference>
<proteinExistence type="inferred from homology"/>
<evidence type="ECO:0000256" key="1">
    <source>
        <dbReference type="ARBA" id="ARBA00004571"/>
    </source>
</evidence>
<dbReference type="GO" id="GO:0009279">
    <property type="term" value="C:cell outer membrane"/>
    <property type="evidence" value="ECO:0007669"/>
    <property type="project" value="UniProtKB-SubCell"/>
</dbReference>
<evidence type="ECO:0000313" key="15">
    <source>
        <dbReference type="EMBL" id="SFW32396.1"/>
    </source>
</evidence>
<feature type="domain" description="TonB-dependent receptor plug" evidence="14">
    <location>
        <begin position="42"/>
        <end position="135"/>
    </location>
</feature>
<evidence type="ECO:0000313" key="16">
    <source>
        <dbReference type="EMBL" id="WQG90967.1"/>
    </source>
</evidence>
<accession>A0A1K1NAR5</accession>
<keyword evidence="4 10" id="KW-0812">Transmembrane</keyword>
<keyword evidence="5 12" id="KW-0732">Signal</keyword>
<dbReference type="STRING" id="1004.SAMN05661012_01117"/>
<gene>
    <name evidence="15" type="ORF">SAMN05661012_01117</name>
    <name evidence="16" type="ORF">SR876_05625</name>
</gene>
<evidence type="ECO:0000259" key="13">
    <source>
        <dbReference type="Pfam" id="PF00593"/>
    </source>
</evidence>
<dbReference type="OrthoDB" id="9762903at2"/>
<feature type="signal peptide" evidence="12">
    <location>
        <begin position="1"/>
        <end position="19"/>
    </location>
</feature>
<reference evidence="16 18" key="2">
    <citation type="submission" date="2023-11" db="EMBL/GenBank/DDBJ databases">
        <title>MicrobeMod: A computational toolkit for identifying prokaryotic methylation and restriction-modification with nanopore sequencing.</title>
        <authorList>
            <person name="Crits-Christoph A."/>
            <person name="Kang S.C."/>
            <person name="Lee H."/>
            <person name="Ostrov N."/>
        </authorList>
    </citation>
    <scope>NUCLEOTIDE SEQUENCE [LARGE SCALE GENOMIC DNA]</scope>
    <source>
        <strain evidence="16 18">ATCC 23090</strain>
    </source>
</reference>
<evidence type="ECO:0000256" key="3">
    <source>
        <dbReference type="ARBA" id="ARBA00022452"/>
    </source>
</evidence>
<evidence type="ECO:0000256" key="4">
    <source>
        <dbReference type="ARBA" id="ARBA00022692"/>
    </source>
</evidence>
<evidence type="ECO:0000313" key="18">
    <source>
        <dbReference type="Proteomes" id="UP001326715"/>
    </source>
</evidence>
<evidence type="ECO:0000256" key="7">
    <source>
        <dbReference type="ARBA" id="ARBA00023136"/>
    </source>
</evidence>
<keyword evidence="2 10" id="KW-0813">Transport</keyword>
<evidence type="ECO:0000256" key="9">
    <source>
        <dbReference type="ARBA" id="ARBA00023237"/>
    </source>
</evidence>
<keyword evidence="6 11" id="KW-0798">TonB box</keyword>
<evidence type="ECO:0000256" key="6">
    <source>
        <dbReference type="ARBA" id="ARBA00023077"/>
    </source>
</evidence>
<keyword evidence="3 10" id="KW-1134">Transmembrane beta strand</keyword>
<dbReference type="EMBL" id="FPIZ01000003">
    <property type="protein sequence ID" value="SFW32396.1"/>
    <property type="molecule type" value="Genomic_DNA"/>
</dbReference>
<dbReference type="Proteomes" id="UP000183788">
    <property type="component" value="Unassembled WGS sequence"/>
</dbReference>
<dbReference type="GO" id="GO:0044718">
    <property type="term" value="P:siderophore transmembrane transport"/>
    <property type="evidence" value="ECO:0007669"/>
    <property type="project" value="TreeGrafter"/>
</dbReference>
<dbReference type="InterPro" id="IPR037066">
    <property type="entry name" value="Plug_dom_sf"/>
</dbReference>
<feature type="chain" id="PRO_5012746759" evidence="12">
    <location>
        <begin position="20"/>
        <end position="646"/>
    </location>
</feature>
<evidence type="ECO:0000256" key="12">
    <source>
        <dbReference type="SAM" id="SignalP"/>
    </source>
</evidence>
<reference evidence="15 17" key="1">
    <citation type="submission" date="2016-11" db="EMBL/GenBank/DDBJ databases">
        <authorList>
            <person name="Jaros S."/>
            <person name="Januszkiewicz K."/>
            <person name="Wedrychowicz H."/>
        </authorList>
    </citation>
    <scope>NUCLEOTIDE SEQUENCE [LARGE SCALE GENOMIC DNA]</scope>
    <source>
        <strain evidence="15 17">DSM 784</strain>
    </source>
</reference>
<feature type="domain" description="TonB-dependent receptor-like beta-barrel" evidence="13">
    <location>
        <begin position="202"/>
        <end position="620"/>
    </location>
</feature>
<dbReference type="RefSeq" id="WP_072357628.1">
    <property type="nucleotide sequence ID" value="NZ_CP139972.1"/>
</dbReference>
<sequence>MKVTSIILLFFLLCLTLQAQQKDTTHTLQTITIFSTKPGAITPVQTLGGKALEKMNSLSVADAARYFSGVQIKDYGGVGGLKTLNVHSMGTNQLGVFYDGIQLSNAQNGTVDLGRFSLDNIEQIDLYNAQKGVIFQPAKGFASAASIYLQSKRPVFHDAETLHGKAGFKTGSFGLINPSLRIEQKLSARMAAVVSSEWTHADGQYKFRYRYNDYDTTAVRKNGDIDAWRVEAAIYGNGKDSSNWHVQGYYYNSARGLPGPVVKGHFENGQRQWDRNAFIQGAYNQTFGKYSLQLNAKYMLDNVRYLDTAIVTATGPLMNRFHQHEYYLSAANQYRIKDWWDLALSADFQLNQMTAVNLDHFSIPTRITTLLAAATQLHLHRVDIQGSLLASIINESTKLYTSGGNRRAYTPTIIASWQPAAMPALRLRAFYKEIFRLPTFNDLYYTTTGNPTLKPEYSRQYDLGASYTKTSDGWWQYVAIQADAYYSRVTDKIVAVPGKLFRWQMQNIGLVNIYGIDAGVQTSPRFFKEVGTNFSLKYTYQKATDNNDQQIVYVPLHSGSVTTNLSWKAWDLNYNFVYVGARYYGSVNIPEYYIAPWYTHDLSLSWHISQLKLTGEINNIFNQYYDVIYNYPMPGRYYRMTASVNF</sequence>
<protein>
    <submittedName>
        <fullName evidence="15">Outer membrane cobalamin receptor protein</fullName>
    </submittedName>
    <submittedName>
        <fullName evidence="16">TonB-dependent receptor</fullName>
    </submittedName>
</protein>
<evidence type="ECO:0000259" key="14">
    <source>
        <dbReference type="Pfam" id="PF07715"/>
    </source>
</evidence>
<dbReference type="InterPro" id="IPR000531">
    <property type="entry name" value="Beta-barrel_TonB"/>
</dbReference>
<organism evidence="15 17">
    <name type="scientific">Chitinophaga sancti</name>
    <dbReference type="NCBI Taxonomy" id="1004"/>
    <lineage>
        <taxon>Bacteria</taxon>
        <taxon>Pseudomonadati</taxon>
        <taxon>Bacteroidota</taxon>
        <taxon>Chitinophagia</taxon>
        <taxon>Chitinophagales</taxon>
        <taxon>Chitinophagaceae</taxon>
        <taxon>Chitinophaga</taxon>
    </lineage>
</organism>
<dbReference type="PANTHER" id="PTHR30069">
    <property type="entry name" value="TONB-DEPENDENT OUTER MEMBRANE RECEPTOR"/>
    <property type="match status" value="1"/>
</dbReference>
<dbReference type="InterPro" id="IPR012910">
    <property type="entry name" value="Plug_dom"/>
</dbReference>
<dbReference type="PROSITE" id="PS52016">
    <property type="entry name" value="TONB_DEPENDENT_REC_3"/>
    <property type="match status" value="1"/>
</dbReference>
<dbReference type="Gene3D" id="2.40.170.20">
    <property type="entry name" value="TonB-dependent receptor, beta-barrel domain"/>
    <property type="match status" value="1"/>
</dbReference>
<keyword evidence="18" id="KW-1185">Reference proteome</keyword>
<keyword evidence="9 10" id="KW-0998">Cell outer membrane</keyword>
<dbReference type="GO" id="GO:0015344">
    <property type="term" value="F:siderophore uptake transmembrane transporter activity"/>
    <property type="evidence" value="ECO:0007669"/>
    <property type="project" value="TreeGrafter"/>
</dbReference>
<dbReference type="InterPro" id="IPR036942">
    <property type="entry name" value="Beta-barrel_TonB_sf"/>
</dbReference>
<keyword evidence="7 10" id="KW-0472">Membrane</keyword>
<evidence type="ECO:0000256" key="11">
    <source>
        <dbReference type="RuleBase" id="RU003357"/>
    </source>
</evidence>
<dbReference type="Pfam" id="PF00593">
    <property type="entry name" value="TonB_dep_Rec_b-barrel"/>
    <property type="match status" value="1"/>
</dbReference>
<evidence type="ECO:0000256" key="5">
    <source>
        <dbReference type="ARBA" id="ARBA00022729"/>
    </source>
</evidence>
<comment type="subcellular location">
    <subcellularLocation>
        <location evidence="1 10">Cell outer membrane</location>
        <topology evidence="1 10">Multi-pass membrane protein</topology>
    </subcellularLocation>
</comment>
<dbReference type="PANTHER" id="PTHR30069:SF29">
    <property type="entry name" value="HEMOGLOBIN AND HEMOGLOBIN-HAPTOGLOBIN-BINDING PROTEIN 1-RELATED"/>
    <property type="match status" value="1"/>
</dbReference>
<comment type="similarity">
    <text evidence="10 11">Belongs to the TonB-dependent receptor family.</text>
</comment>